<accession>A0ABP0MSA6</accession>
<reference evidence="3 4" key="1">
    <citation type="submission" date="2024-02" db="EMBL/GenBank/DDBJ databases">
        <authorList>
            <person name="Chen Y."/>
            <person name="Shah S."/>
            <person name="Dougan E. K."/>
            <person name="Thang M."/>
            <person name="Chan C."/>
        </authorList>
    </citation>
    <scope>NUCLEOTIDE SEQUENCE [LARGE SCALE GENOMIC DNA]</scope>
</reference>
<dbReference type="EMBL" id="CAXAMN010019302">
    <property type="protein sequence ID" value="CAK9053988.1"/>
    <property type="molecule type" value="Genomic_DNA"/>
</dbReference>
<dbReference type="PANTHER" id="PTHR13593:SF113">
    <property type="entry name" value="SI:DKEY-266F7.9"/>
    <property type="match status" value="1"/>
</dbReference>
<proteinExistence type="predicted"/>
<gene>
    <name evidence="3" type="ORF">CCMP2556_LOCUS27046</name>
</gene>
<dbReference type="InterPro" id="IPR000909">
    <property type="entry name" value="PLipase_C_PInositol-sp_X_dom"/>
</dbReference>
<dbReference type="Gene3D" id="3.20.20.190">
    <property type="entry name" value="Phosphatidylinositol (PI) phosphodiesterase"/>
    <property type="match status" value="1"/>
</dbReference>
<protein>
    <recommendedName>
        <fullName evidence="2">Phosphatidylinositol-specific phospholipase C X domain-containing protein</fullName>
    </recommendedName>
</protein>
<dbReference type="SMART" id="SM00148">
    <property type="entry name" value="PLCXc"/>
    <property type="match status" value="1"/>
</dbReference>
<evidence type="ECO:0000313" key="3">
    <source>
        <dbReference type="EMBL" id="CAK9053988.1"/>
    </source>
</evidence>
<dbReference type="SUPFAM" id="SSF51695">
    <property type="entry name" value="PLC-like phosphodiesterases"/>
    <property type="match status" value="1"/>
</dbReference>
<evidence type="ECO:0000256" key="1">
    <source>
        <dbReference type="SAM" id="MobiDB-lite"/>
    </source>
</evidence>
<dbReference type="Pfam" id="PF00388">
    <property type="entry name" value="PI-PLC-X"/>
    <property type="match status" value="1"/>
</dbReference>
<name>A0ABP0MSA6_9DINO</name>
<evidence type="ECO:0000313" key="4">
    <source>
        <dbReference type="Proteomes" id="UP001642484"/>
    </source>
</evidence>
<feature type="domain" description="Phosphatidylinositol-specific phospholipase C X" evidence="2">
    <location>
        <begin position="25"/>
        <end position="171"/>
    </location>
</feature>
<sequence>MGNIQRSDYNAQCDIDVQHPNWMKNLSDQCLLGELFIPGTHDSCSLHGGDAIQCQSLPLPKQFRAGIRYLDIRLRHFNDTLPVHHGLKFQHTNFTGVLRSCREFLEEEPSEGILMRVKQEYQAANNTTSFDQLVKGTCLSVLGAKWFVDYKGKLEALTLGQLRGKILILQQYRGEKAPGAFRYGCLDIQDEYSLPTVFHIKSKISQIEDHFKKKRGCVSLNHLSGSGAGCYPYTCARNTNSAALEVLRRNETMQGTIVERLLVAERWQRLTSYLSQAAGRAEPGQVTEEPASGADQVLEVLMLGLRLSEAAGRKASKEDWEQLCQEIRSDPGLPGLLEKIRSPRRVSRLSGEPRATRGSLSAPSAFLVRTTLPPCYEDGPPLLPDAPVPVLPVARRVSRPQSAARSRSQVEPFRSHPVPGWSETTQ</sequence>
<dbReference type="PROSITE" id="PS50007">
    <property type="entry name" value="PIPLC_X_DOMAIN"/>
    <property type="match status" value="1"/>
</dbReference>
<feature type="compositionally biased region" description="Low complexity" evidence="1">
    <location>
        <begin position="394"/>
        <end position="410"/>
    </location>
</feature>
<dbReference type="Proteomes" id="UP001642484">
    <property type="component" value="Unassembled WGS sequence"/>
</dbReference>
<dbReference type="PANTHER" id="PTHR13593">
    <property type="match status" value="1"/>
</dbReference>
<comment type="caution">
    <text evidence="3">The sequence shown here is derived from an EMBL/GenBank/DDBJ whole genome shotgun (WGS) entry which is preliminary data.</text>
</comment>
<organism evidence="3 4">
    <name type="scientific">Durusdinium trenchii</name>
    <dbReference type="NCBI Taxonomy" id="1381693"/>
    <lineage>
        <taxon>Eukaryota</taxon>
        <taxon>Sar</taxon>
        <taxon>Alveolata</taxon>
        <taxon>Dinophyceae</taxon>
        <taxon>Suessiales</taxon>
        <taxon>Symbiodiniaceae</taxon>
        <taxon>Durusdinium</taxon>
    </lineage>
</organism>
<evidence type="ECO:0000259" key="2">
    <source>
        <dbReference type="SMART" id="SM00148"/>
    </source>
</evidence>
<keyword evidence="4" id="KW-1185">Reference proteome</keyword>
<dbReference type="InterPro" id="IPR017946">
    <property type="entry name" value="PLC-like_Pdiesterase_TIM-brl"/>
</dbReference>
<dbReference type="InterPro" id="IPR051057">
    <property type="entry name" value="PI-PLC_domain"/>
</dbReference>
<dbReference type="CDD" id="cd08586">
    <property type="entry name" value="PI-PLCc_BcPLC_like"/>
    <property type="match status" value="1"/>
</dbReference>
<feature type="region of interest" description="Disordered" evidence="1">
    <location>
        <begin position="394"/>
        <end position="426"/>
    </location>
</feature>